<evidence type="ECO:0000256" key="7">
    <source>
        <dbReference type="ARBA" id="ARBA00023136"/>
    </source>
</evidence>
<evidence type="ECO:0000256" key="2">
    <source>
        <dbReference type="ARBA" id="ARBA00022618"/>
    </source>
</evidence>
<dbReference type="CDD" id="cd03785">
    <property type="entry name" value="GT28_MurG"/>
    <property type="match status" value="1"/>
</dbReference>
<keyword evidence="14" id="KW-1185">Reference proteome</keyword>
<dbReference type="Pfam" id="PF04101">
    <property type="entry name" value="Glyco_tran_28_C"/>
    <property type="match status" value="1"/>
</dbReference>
<name>A0A5N0T3T7_9GAMM</name>
<dbReference type="GO" id="GO:0009252">
    <property type="term" value="P:peptidoglycan biosynthetic process"/>
    <property type="evidence" value="ECO:0007669"/>
    <property type="project" value="UniProtKB-UniRule"/>
</dbReference>
<comment type="catalytic activity">
    <reaction evidence="10">
        <text>di-trans,octa-cis-undecaprenyl diphospho-N-acetyl-alpha-D-muramoyl-L-alanyl-D-glutamyl-meso-2,6-diaminopimeloyl-D-alanyl-D-alanine + UDP-N-acetyl-alpha-D-glucosamine = di-trans,octa-cis-undecaprenyl diphospho-[N-acetyl-alpha-D-glucosaminyl-(1-&gt;4)]-N-acetyl-alpha-D-muramoyl-L-alanyl-D-glutamyl-meso-2,6-diaminopimeloyl-D-alanyl-D-alanine + UDP + H(+)</text>
        <dbReference type="Rhea" id="RHEA:31227"/>
        <dbReference type="ChEBI" id="CHEBI:15378"/>
        <dbReference type="ChEBI" id="CHEBI:57705"/>
        <dbReference type="ChEBI" id="CHEBI:58223"/>
        <dbReference type="ChEBI" id="CHEBI:61387"/>
        <dbReference type="ChEBI" id="CHEBI:61388"/>
        <dbReference type="EC" id="2.4.1.227"/>
    </reaction>
</comment>
<comment type="caution">
    <text evidence="13">The sequence shown here is derived from an EMBL/GenBank/DDBJ whole genome shotgun (WGS) entry which is preliminary data.</text>
</comment>
<keyword evidence="7 10" id="KW-0472">Membrane</keyword>
<dbReference type="GO" id="GO:0005975">
    <property type="term" value="P:carbohydrate metabolic process"/>
    <property type="evidence" value="ECO:0007669"/>
    <property type="project" value="InterPro"/>
</dbReference>
<dbReference type="NCBIfam" id="TIGR01133">
    <property type="entry name" value="murG"/>
    <property type="match status" value="1"/>
</dbReference>
<evidence type="ECO:0000313" key="13">
    <source>
        <dbReference type="EMBL" id="KAA9129725.1"/>
    </source>
</evidence>
<evidence type="ECO:0000256" key="8">
    <source>
        <dbReference type="ARBA" id="ARBA00023306"/>
    </source>
</evidence>
<dbReference type="Gene3D" id="3.40.50.2000">
    <property type="entry name" value="Glycogen Phosphorylase B"/>
    <property type="match status" value="2"/>
</dbReference>
<evidence type="ECO:0000256" key="10">
    <source>
        <dbReference type="HAMAP-Rule" id="MF_00033"/>
    </source>
</evidence>
<dbReference type="GO" id="GO:0071555">
    <property type="term" value="P:cell wall organization"/>
    <property type="evidence" value="ECO:0007669"/>
    <property type="project" value="UniProtKB-KW"/>
</dbReference>
<comment type="similarity">
    <text evidence="10">Belongs to the glycosyltransferase 28 family. MurG subfamily.</text>
</comment>
<keyword evidence="5 10" id="KW-0133">Cell shape</keyword>
<dbReference type="InterPro" id="IPR006009">
    <property type="entry name" value="GlcNAc_MurG"/>
</dbReference>
<evidence type="ECO:0000256" key="9">
    <source>
        <dbReference type="ARBA" id="ARBA00023316"/>
    </source>
</evidence>
<dbReference type="HAMAP" id="MF_00033">
    <property type="entry name" value="MurG"/>
    <property type="match status" value="1"/>
</dbReference>
<keyword evidence="2 10" id="KW-0132">Cell division</keyword>
<keyword evidence="4 10" id="KW-0808">Transferase</keyword>
<comment type="subcellular location">
    <subcellularLocation>
        <location evidence="10">Cell membrane</location>
        <topology evidence="10">Peripheral membrane protein</topology>
        <orientation evidence="10">Cytoplasmic side</orientation>
    </subcellularLocation>
</comment>
<keyword evidence="1 10" id="KW-1003">Cell membrane</keyword>
<dbReference type="Pfam" id="PF03033">
    <property type="entry name" value="Glyco_transf_28"/>
    <property type="match status" value="1"/>
</dbReference>
<proteinExistence type="inferred from homology"/>
<evidence type="ECO:0000259" key="11">
    <source>
        <dbReference type="Pfam" id="PF03033"/>
    </source>
</evidence>
<feature type="binding site" evidence="10">
    <location>
        <begin position="265"/>
        <end position="270"/>
    </location>
    <ligand>
        <name>UDP-N-acetyl-alpha-D-glucosamine</name>
        <dbReference type="ChEBI" id="CHEBI:57705"/>
    </ligand>
</feature>
<dbReference type="SUPFAM" id="SSF53756">
    <property type="entry name" value="UDP-Glycosyltransferase/glycogen phosphorylase"/>
    <property type="match status" value="1"/>
</dbReference>
<comment type="pathway">
    <text evidence="10">Cell wall biogenesis; peptidoglycan biosynthesis.</text>
</comment>
<feature type="domain" description="Glycosyl transferase family 28 C-terminal" evidence="12">
    <location>
        <begin position="186"/>
        <end position="350"/>
    </location>
</feature>
<dbReference type="GO" id="GO:0051301">
    <property type="term" value="P:cell division"/>
    <property type="evidence" value="ECO:0007669"/>
    <property type="project" value="UniProtKB-KW"/>
</dbReference>
<dbReference type="EMBL" id="VYXP01000012">
    <property type="protein sequence ID" value="KAA9129725.1"/>
    <property type="molecule type" value="Genomic_DNA"/>
</dbReference>
<gene>
    <name evidence="10 13" type="primary">murG</name>
    <name evidence="13" type="ORF">F3N42_14395</name>
</gene>
<dbReference type="EC" id="2.4.1.227" evidence="10"/>
<evidence type="ECO:0000256" key="5">
    <source>
        <dbReference type="ARBA" id="ARBA00022960"/>
    </source>
</evidence>
<evidence type="ECO:0000256" key="4">
    <source>
        <dbReference type="ARBA" id="ARBA00022679"/>
    </source>
</evidence>
<dbReference type="GO" id="GO:0050511">
    <property type="term" value="F:undecaprenyldiphospho-muramoylpentapeptide beta-N-acetylglucosaminyltransferase activity"/>
    <property type="evidence" value="ECO:0007669"/>
    <property type="project" value="UniProtKB-UniRule"/>
</dbReference>
<protein>
    <recommendedName>
        <fullName evidence="10">UDP-N-acetylglucosamine--N-acetylmuramyl-(pentapeptide) pyrophosphoryl-undecaprenol N-acetylglucosamine transferase</fullName>
        <ecNumber evidence="10">2.4.1.227</ecNumber>
    </recommendedName>
    <alternativeName>
        <fullName evidence="10">Undecaprenyl-PP-MurNAc-pentapeptide-UDPGlcNAc GlcNAc transferase</fullName>
    </alternativeName>
</protein>
<reference evidence="13 14" key="1">
    <citation type="submission" date="2019-09" db="EMBL/GenBank/DDBJ databases">
        <title>Wenzhouxiangella sp. Genome sequencing and assembly.</title>
        <authorList>
            <person name="Zhang R."/>
        </authorList>
    </citation>
    <scope>NUCLEOTIDE SEQUENCE [LARGE SCALE GENOMIC DNA]</scope>
    <source>
        <strain evidence="13 14">W260</strain>
    </source>
</reference>
<keyword evidence="9 10" id="KW-0961">Cell wall biogenesis/degradation</keyword>
<dbReference type="PANTHER" id="PTHR21015">
    <property type="entry name" value="UDP-N-ACETYLGLUCOSAMINE--N-ACETYLMURAMYL-(PENTAPEPTIDE) PYROPHOSPHORYL-UNDECAPRENOL N-ACETYLGLUCOSAMINE TRANSFERASE 1"/>
    <property type="match status" value="1"/>
</dbReference>
<dbReference type="UniPathway" id="UPA00219"/>
<organism evidence="13 14">
    <name type="scientific">Marinihelvus fidelis</name>
    <dbReference type="NCBI Taxonomy" id="2613842"/>
    <lineage>
        <taxon>Bacteria</taxon>
        <taxon>Pseudomonadati</taxon>
        <taxon>Pseudomonadota</taxon>
        <taxon>Gammaproteobacteria</taxon>
        <taxon>Chromatiales</taxon>
        <taxon>Wenzhouxiangellaceae</taxon>
        <taxon>Marinihelvus</taxon>
    </lineage>
</organism>
<keyword evidence="8 10" id="KW-0131">Cell cycle</keyword>
<feature type="binding site" evidence="10">
    <location>
        <position position="291"/>
    </location>
    <ligand>
        <name>UDP-N-acetyl-alpha-D-glucosamine</name>
        <dbReference type="ChEBI" id="CHEBI:57705"/>
    </ligand>
</feature>
<dbReference type="AlphaFoldDB" id="A0A5N0T3T7"/>
<sequence>MSGATVLVMAGGTGGHIFPGLAVADALTRAGAKVHWLGAAGGMECERVPQRGYAIDGIHVTGLRGKGLAGWLKLPFRLTRAVREARAVLRREQPGCAVSFGGYAAGPGGLAARLGGVPLVVHEQNRIPGMTNRTLAKMASVVMEAFPGTFPESTGAVACGNPVRDELLALPAPAERWAGRQGPARLLVTGGSQGARALNRAVPQALALWPAESRPQVRHQAGHHDVEDTRARYAEAGIDAQVTPFIEDMAEAYGWADAVACRSGALTVSELAAVGLGAVLVPFPHAVDDHQTANAAVLVDAGAAVLCPESSLEPRVLADALQNVLADRQAALAMAEKARAVAVTDAAERVARACLEQCQPRRAA</sequence>
<evidence type="ECO:0000313" key="14">
    <source>
        <dbReference type="Proteomes" id="UP000325372"/>
    </source>
</evidence>
<comment type="function">
    <text evidence="10">Cell wall formation. Catalyzes the transfer of a GlcNAc subunit on undecaprenyl-pyrophosphoryl-MurNAc-pentapeptide (lipid intermediate I) to form undecaprenyl-pyrophosphoryl-MurNAc-(pentapeptide)GlcNAc (lipid intermediate II).</text>
</comment>
<keyword evidence="3 10" id="KW-0328">Glycosyltransferase</keyword>
<accession>A0A5N0T3T7</accession>
<evidence type="ECO:0000256" key="1">
    <source>
        <dbReference type="ARBA" id="ARBA00022475"/>
    </source>
</evidence>
<feature type="binding site" evidence="10">
    <location>
        <position position="192"/>
    </location>
    <ligand>
        <name>UDP-N-acetyl-alpha-D-glucosamine</name>
        <dbReference type="ChEBI" id="CHEBI:57705"/>
    </ligand>
</feature>
<dbReference type="InterPro" id="IPR004276">
    <property type="entry name" value="GlycoTrans_28_N"/>
</dbReference>
<feature type="binding site" evidence="10">
    <location>
        <position position="164"/>
    </location>
    <ligand>
        <name>UDP-N-acetyl-alpha-D-glucosamine</name>
        <dbReference type="ChEBI" id="CHEBI:57705"/>
    </ligand>
</feature>
<feature type="binding site" evidence="10">
    <location>
        <position position="246"/>
    </location>
    <ligand>
        <name>UDP-N-acetyl-alpha-D-glucosamine</name>
        <dbReference type="ChEBI" id="CHEBI:57705"/>
    </ligand>
</feature>
<dbReference type="InterPro" id="IPR007235">
    <property type="entry name" value="Glyco_trans_28_C"/>
</dbReference>
<evidence type="ECO:0000259" key="12">
    <source>
        <dbReference type="Pfam" id="PF04101"/>
    </source>
</evidence>
<dbReference type="Proteomes" id="UP000325372">
    <property type="component" value="Unassembled WGS sequence"/>
</dbReference>
<evidence type="ECO:0000256" key="6">
    <source>
        <dbReference type="ARBA" id="ARBA00022984"/>
    </source>
</evidence>
<keyword evidence="6 10" id="KW-0573">Peptidoglycan synthesis</keyword>
<feature type="binding site" evidence="10">
    <location>
        <position position="125"/>
    </location>
    <ligand>
        <name>UDP-N-acetyl-alpha-D-glucosamine</name>
        <dbReference type="ChEBI" id="CHEBI:57705"/>
    </ligand>
</feature>
<feature type="domain" description="Glycosyltransferase family 28 N-terminal" evidence="11">
    <location>
        <begin position="6"/>
        <end position="142"/>
    </location>
</feature>
<dbReference type="GO" id="GO:0008360">
    <property type="term" value="P:regulation of cell shape"/>
    <property type="evidence" value="ECO:0007669"/>
    <property type="project" value="UniProtKB-KW"/>
</dbReference>
<dbReference type="RefSeq" id="WP_150865290.1">
    <property type="nucleotide sequence ID" value="NZ_VYXP01000012.1"/>
</dbReference>
<dbReference type="GO" id="GO:0005886">
    <property type="term" value="C:plasma membrane"/>
    <property type="evidence" value="ECO:0007669"/>
    <property type="project" value="UniProtKB-SubCell"/>
</dbReference>
<feature type="binding site" evidence="10">
    <location>
        <begin position="13"/>
        <end position="15"/>
    </location>
    <ligand>
        <name>UDP-N-acetyl-alpha-D-glucosamine</name>
        <dbReference type="ChEBI" id="CHEBI:57705"/>
    </ligand>
</feature>
<evidence type="ECO:0000256" key="3">
    <source>
        <dbReference type="ARBA" id="ARBA00022676"/>
    </source>
</evidence>
<dbReference type="GO" id="GO:0051991">
    <property type="term" value="F:UDP-N-acetyl-D-glucosamine:N-acetylmuramoyl-L-alanyl-D-glutamyl-meso-2,6-diaminopimelyl-D-alanyl-D-alanine-diphosphoundecaprenol 4-beta-N-acetylglucosaminlytransferase activity"/>
    <property type="evidence" value="ECO:0007669"/>
    <property type="project" value="RHEA"/>
</dbReference>
<dbReference type="PANTHER" id="PTHR21015:SF22">
    <property type="entry name" value="GLYCOSYLTRANSFERASE"/>
    <property type="match status" value="1"/>
</dbReference>